<dbReference type="Proteomes" id="UP000249922">
    <property type="component" value="Chromosome"/>
</dbReference>
<accession>A0ABM6WRI9</accession>
<proteinExistence type="predicted"/>
<gene>
    <name evidence="1" type="ORF">DPM13_09645</name>
</gene>
<evidence type="ECO:0000313" key="1">
    <source>
        <dbReference type="EMBL" id="AWX93279.1"/>
    </source>
</evidence>
<reference evidence="1 2" key="1">
    <citation type="submission" date="2018-06" db="EMBL/GenBank/DDBJ databases">
        <title>Complete genome sequence of Paracoccus mutanolyticus strain RSP-02 isolated from cellulosic waste.</title>
        <authorList>
            <person name="Amrutha R.N."/>
            <person name="Shrivastav A."/>
            <person name="Buddana S.K."/>
            <person name="Deshpande U."/>
            <person name="Prakasham R.S."/>
        </authorList>
    </citation>
    <scope>NUCLEOTIDE SEQUENCE [LARGE SCALE GENOMIC DNA]</scope>
    <source>
        <strain evidence="1 2">RSP-02</strain>
    </source>
</reference>
<sequence>MRGGAPRDSPAAAGWPVRIAEGGWQQSPCRRRWPSARVRSGRLHSGLALLTLGPPAQPLEQALSCCWPANWRGIRCWRPWRLCAIWRAPRRWIWSWIG</sequence>
<name>A0ABM6WRI9_9RHOB</name>
<organism evidence="1 2">
    <name type="scientific">Paracoccus mutanolyticus</name>
    <dbReference type="NCBI Taxonomy" id="1499308"/>
    <lineage>
        <taxon>Bacteria</taxon>
        <taxon>Pseudomonadati</taxon>
        <taxon>Pseudomonadota</taxon>
        <taxon>Alphaproteobacteria</taxon>
        <taxon>Rhodobacterales</taxon>
        <taxon>Paracoccaceae</taxon>
        <taxon>Paracoccus</taxon>
    </lineage>
</organism>
<evidence type="ECO:0000313" key="2">
    <source>
        <dbReference type="Proteomes" id="UP000249922"/>
    </source>
</evidence>
<keyword evidence="2" id="KW-1185">Reference proteome</keyword>
<dbReference type="EMBL" id="CP030239">
    <property type="protein sequence ID" value="AWX93279.1"/>
    <property type="molecule type" value="Genomic_DNA"/>
</dbReference>
<protein>
    <submittedName>
        <fullName evidence="1">Uncharacterized protein</fullName>
    </submittedName>
</protein>